<comment type="catalytic activity">
    <reaction evidence="15">
        <text>2 a Fe(II)-siderophore + NADP(+) + H(+) = 2 a Fe(III)-siderophore + NADPH</text>
        <dbReference type="Rhea" id="RHEA:28795"/>
        <dbReference type="Rhea" id="RHEA-COMP:11342"/>
        <dbReference type="Rhea" id="RHEA-COMP:11344"/>
        <dbReference type="ChEBI" id="CHEBI:15378"/>
        <dbReference type="ChEBI" id="CHEBI:29033"/>
        <dbReference type="ChEBI" id="CHEBI:29034"/>
        <dbReference type="ChEBI" id="CHEBI:57783"/>
        <dbReference type="ChEBI" id="CHEBI:58349"/>
        <dbReference type="EC" id="1.16.1.9"/>
    </reaction>
</comment>
<dbReference type="InterPro" id="IPR013121">
    <property type="entry name" value="Fe_red_NAD-bd_6"/>
</dbReference>
<feature type="transmembrane region" description="Helical" evidence="17">
    <location>
        <begin position="347"/>
        <end position="365"/>
    </location>
</feature>
<dbReference type="InterPro" id="IPR013130">
    <property type="entry name" value="Fe3_Rdtase_TM_dom"/>
</dbReference>
<evidence type="ECO:0000256" key="6">
    <source>
        <dbReference type="ARBA" id="ARBA00022630"/>
    </source>
</evidence>
<dbReference type="PANTHER" id="PTHR32361:SF9">
    <property type="entry name" value="FERRIC REDUCTASE TRANSMEMBRANE COMPONENT 3-RELATED"/>
    <property type="match status" value="1"/>
</dbReference>
<dbReference type="Pfam" id="PF08030">
    <property type="entry name" value="NAD_binding_6"/>
    <property type="match status" value="1"/>
</dbReference>
<dbReference type="PANTHER" id="PTHR32361">
    <property type="entry name" value="FERRIC/CUPRIC REDUCTASE TRANSMEMBRANE COMPONENT"/>
    <property type="match status" value="1"/>
</dbReference>
<dbReference type="AlphaFoldDB" id="A0A1E4T142"/>
<keyword evidence="6" id="KW-0285">Flavoprotein</keyword>
<evidence type="ECO:0000256" key="13">
    <source>
        <dbReference type="ARBA" id="ARBA00023136"/>
    </source>
</evidence>
<evidence type="ECO:0000256" key="4">
    <source>
        <dbReference type="ARBA" id="ARBA00022448"/>
    </source>
</evidence>
<dbReference type="GO" id="GO:0052851">
    <property type="term" value="F:ferric-chelate reductase (NADPH) activity"/>
    <property type="evidence" value="ECO:0007669"/>
    <property type="project" value="UniProtKB-EC"/>
</dbReference>
<comment type="similarity">
    <text evidence="2">Belongs to the ferric reductase (FRE) family.</text>
</comment>
<dbReference type="GO" id="GO:0006879">
    <property type="term" value="P:intracellular iron ion homeostasis"/>
    <property type="evidence" value="ECO:0007669"/>
    <property type="project" value="TreeGrafter"/>
</dbReference>
<keyword evidence="8" id="KW-0274">FAD</keyword>
<evidence type="ECO:0000256" key="17">
    <source>
        <dbReference type="SAM" id="Phobius"/>
    </source>
</evidence>
<dbReference type="InterPro" id="IPR013112">
    <property type="entry name" value="FAD-bd_8"/>
</dbReference>
<feature type="compositionally biased region" description="Basic and acidic residues" evidence="16">
    <location>
        <begin position="585"/>
        <end position="602"/>
    </location>
</feature>
<keyword evidence="13 17" id="KW-0472">Membrane</keyword>
<keyword evidence="7 17" id="KW-0812">Transmembrane</keyword>
<sequence length="675" mass="76830">MLVACNRVLSKKYDFASNKTGYKLMCSYPPATGSFLLCLADQADNSTESREAAFEEFTDKCLVSGGKGNFSLAKMEKQYENATSNYLTSVEAKNITELYLPVRPSTKAVHNYKIQYHAFYKNLDTATYYGSALLGYFALVMIISTIFNFLGKVGLLNKIKGPMINKFRSYVTMPALLPSGRYTQPYRVFKVFSALLPNRLDSLICLGFTIMHIVIWCKDYGLNSEEDQVVFTSRYQQSVRFIADRTGVIAFAEVPLIVLFAGRNNILTFFTGFSYSSFIQFHKLVSRFMFLGAVMHSACYTIREVSLGKYVSILRNLYFRCGIVATVLCGMIMLFSTHPFRNYYYETFLYTHILMVVVFIAMCWYHCRNFGWCEWIIAACVIWFLDRVLRVVRVFSFGLHKAELKLLDEEVFKVSLKKPSHFHFKPGQYAFVYFSDPLLWFQSHPFTIMADGEDRLAFYIKAKRGITAKMIRSLKANNGSLQRTITLEGPYGHSASLQKYDSSLLIAGGSGFPGPLNHAQNLAKTDSNKPVRFVWIHQSMDKIQEFMPLLMDLKESKVQVDVYLTRDKPDSEKVRDLSESASDIDCSKHSSSEETSSEKKYSSEESDYMDYISIKYGRPDVEEIVKSELAKLEGGSLAVLACGPPIMADNLRHITAVASSTSTSRIDYFEELQTW</sequence>
<dbReference type="InterPro" id="IPR017927">
    <property type="entry name" value="FAD-bd_FR_type"/>
</dbReference>
<dbReference type="CDD" id="cd06186">
    <property type="entry name" value="NOX_Duox_like_FAD_NADP"/>
    <property type="match status" value="1"/>
</dbReference>
<evidence type="ECO:0000256" key="9">
    <source>
        <dbReference type="ARBA" id="ARBA00022982"/>
    </source>
</evidence>
<dbReference type="Gene3D" id="2.40.30.10">
    <property type="entry name" value="Translation factors"/>
    <property type="match status" value="1"/>
</dbReference>
<evidence type="ECO:0000256" key="7">
    <source>
        <dbReference type="ARBA" id="ARBA00022692"/>
    </source>
</evidence>
<dbReference type="SUPFAM" id="SSF52343">
    <property type="entry name" value="Ferredoxin reductase-like, C-terminal NADP-linked domain"/>
    <property type="match status" value="1"/>
</dbReference>
<protein>
    <recommendedName>
        <fullName evidence="3">ferric-chelate reductase (NADPH)</fullName>
        <ecNumber evidence="3">1.16.1.9</ecNumber>
    </recommendedName>
</protein>
<evidence type="ECO:0000256" key="16">
    <source>
        <dbReference type="SAM" id="MobiDB-lite"/>
    </source>
</evidence>
<keyword evidence="9" id="KW-0249">Electron transport</keyword>
<feature type="compositionally biased region" description="Basic and acidic residues" evidence="16">
    <location>
        <begin position="569"/>
        <end position="578"/>
    </location>
</feature>
<evidence type="ECO:0000256" key="3">
    <source>
        <dbReference type="ARBA" id="ARBA00012668"/>
    </source>
</evidence>
<evidence type="ECO:0000259" key="18">
    <source>
        <dbReference type="PROSITE" id="PS51384"/>
    </source>
</evidence>
<evidence type="ECO:0000256" key="14">
    <source>
        <dbReference type="ARBA" id="ARBA00023180"/>
    </source>
</evidence>
<evidence type="ECO:0000256" key="1">
    <source>
        <dbReference type="ARBA" id="ARBA00004651"/>
    </source>
</evidence>
<evidence type="ECO:0000256" key="10">
    <source>
        <dbReference type="ARBA" id="ARBA00022989"/>
    </source>
</evidence>
<keyword evidence="4" id="KW-0813">Transport</keyword>
<dbReference type="InterPro" id="IPR017938">
    <property type="entry name" value="Riboflavin_synthase-like_b-brl"/>
</dbReference>
<dbReference type="GO" id="GO:0015677">
    <property type="term" value="P:copper ion import"/>
    <property type="evidence" value="ECO:0007669"/>
    <property type="project" value="TreeGrafter"/>
</dbReference>
<evidence type="ECO:0000256" key="2">
    <source>
        <dbReference type="ARBA" id="ARBA00006278"/>
    </source>
</evidence>
<dbReference type="EMBL" id="KV453852">
    <property type="protein sequence ID" value="ODV85467.1"/>
    <property type="molecule type" value="Genomic_DNA"/>
</dbReference>
<organism evidence="19 20">
    <name type="scientific">[Candida] arabinofermentans NRRL YB-2248</name>
    <dbReference type="NCBI Taxonomy" id="983967"/>
    <lineage>
        <taxon>Eukaryota</taxon>
        <taxon>Fungi</taxon>
        <taxon>Dikarya</taxon>
        <taxon>Ascomycota</taxon>
        <taxon>Saccharomycotina</taxon>
        <taxon>Pichiomycetes</taxon>
        <taxon>Pichiales</taxon>
        <taxon>Pichiaceae</taxon>
        <taxon>Ogataea</taxon>
        <taxon>Ogataea/Candida clade</taxon>
    </lineage>
</organism>
<evidence type="ECO:0000256" key="5">
    <source>
        <dbReference type="ARBA" id="ARBA00022475"/>
    </source>
</evidence>
<dbReference type="Pfam" id="PF01794">
    <property type="entry name" value="Ferric_reduct"/>
    <property type="match status" value="1"/>
</dbReference>
<dbReference type="OrthoDB" id="167398at2759"/>
<feature type="domain" description="FAD-binding FR-type" evidence="18">
    <location>
        <begin position="381"/>
        <end position="497"/>
    </location>
</feature>
<evidence type="ECO:0000313" key="19">
    <source>
        <dbReference type="EMBL" id="ODV85467.1"/>
    </source>
</evidence>
<evidence type="ECO:0000256" key="15">
    <source>
        <dbReference type="ARBA" id="ARBA00048483"/>
    </source>
</evidence>
<dbReference type="SFLD" id="SFLDG01168">
    <property type="entry name" value="Ferric_reductase_subgroup_(FRE"/>
    <property type="match status" value="1"/>
</dbReference>
<dbReference type="SUPFAM" id="SSF63380">
    <property type="entry name" value="Riboflavin synthase domain-like"/>
    <property type="match status" value="1"/>
</dbReference>
<keyword evidence="12" id="KW-0406">Ion transport</keyword>
<dbReference type="InterPro" id="IPR039261">
    <property type="entry name" value="FNR_nucleotide-bd"/>
</dbReference>
<proteinExistence type="inferred from homology"/>
<keyword evidence="5" id="KW-1003">Cell membrane</keyword>
<dbReference type="EC" id="1.16.1.9" evidence="3"/>
<dbReference type="Gene3D" id="3.40.50.80">
    <property type="entry name" value="Nucleotide-binding domain of ferredoxin-NADP reductase (FNR) module"/>
    <property type="match status" value="1"/>
</dbReference>
<keyword evidence="10 17" id="KW-1133">Transmembrane helix</keyword>
<accession>A0A1E4T142</accession>
<evidence type="ECO:0000256" key="12">
    <source>
        <dbReference type="ARBA" id="ARBA00023065"/>
    </source>
</evidence>
<evidence type="ECO:0000313" key="20">
    <source>
        <dbReference type="Proteomes" id="UP000094801"/>
    </source>
</evidence>
<dbReference type="Pfam" id="PF08022">
    <property type="entry name" value="FAD_binding_8"/>
    <property type="match status" value="1"/>
</dbReference>
<feature type="transmembrane region" description="Helical" evidence="17">
    <location>
        <begin position="128"/>
        <end position="150"/>
    </location>
</feature>
<dbReference type="GO" id="GO:0005886">
    <property type="term" value="C:plasma membrane"/>
    <property type="evidence" value="ECO:0007669"/>
    <property type="project" value="UniProtKB-SubCell"/>
</dbReference>
<feature type="region of interest" description="Disordered" evidence="16">
    <location>
        <begin position="569"/>
        <end position="602"/>
    </location>
</feature>
<keyword evidence="14" id="KW-0325">Glycoprotein</keyword>
<dbReference type="SFLD" id="SFLDS00052">
    <property type="entry name" value="Ferric_Reductase_Domain"/>
    <property type="match status" value="1"/>
</dbReference>
<dbReference type="GO" id="GO:0006826">
    <property type="term" value="P:iron ion transport"/>
    <property type="evidence" value="ECO:0007669"/>
    <property type="project" value="TreeGrafter"/>
</dbReference>
<feature type="transmembrane region" description="Helical" evidence="17">
    <location>
        <begin position="372"/>
        <end position="389"/>
    </location>
</feature>
<keyword evidence="20" id="KW-1185">Reference proteome</keyword>
<evidence type="ECO:0000256" key="11">
    <source>
        <dbReference type="ARBA" id="ARBA00023002"/>
    </source>
</evidence>
<dbReference type="Proteomes" id="UP000094801">
    <property type="component" value="Unassembled WGS sequence"/>
</dbReference>
<evidence type="ECO:0000256" key="8">
    <source>
        <dbReference type="ARBA" id="ARBA00022827"/>
    </source>
</evidence>
<name>A0A1E4T142_9ASCO</name>
<dbReference type="InterPro" id="IPR051410">
    <property type="entry name" value="Ferric/Cupric_Reductase"/>
</dbReference>
<dbReference type="STRING" id="983967.A0A1E4T142"/>
<dbReference type="PROSITE" id="PS51384">
    <property type="entry name" value="FAD_FR"/>
    <property type="match status" value="1"/>
</dbReference>
<feature type="transmembrane region" description="Helical" evidence="17">
    <location>
        <begin position="317"/>
        <end position="335"/>
    </location>
</feature>
<comment type="subcellular location">
    <subcellularLocation>
        <location evidence="1">Cell membrane</location>
        <topology evidence="1">Multi-pass membrane protein</topology>
    </subcellularLocation>
</comment>
<keyword evidence="11" id="KW-0560">Oxidoreductase</keyword>
<gene>
    <name evidence="19" type="ORF">CANARDRAFT_198580</name>
</gene>
<reference evidence="20" key="1">
    <citation type="submission" date="2016-04" db="EMBL/GenBank/DDBJ databases">
        <title>Comparative genomics of biotechnologically important yeasts.</title>
        <authorList>
            <consortium name="DOE Joint Genome Institute"/>
            <person name="Riley R."/>
            <person name="Haridas S."/>
            <person name="Wolfe K.H."/>
            <person name="Lopes M.R."/>
            <person name="Hittinger C.T."/>
            <person name="Goker M."/>
            <person name="Salamov A."/>
            <person name="Wisecaver J."/>
            <person name="Long T.M."/>
            <person name="Aerts A.L."/>
            <person name="Barry K."/>
            <person name="Choi C."/>
            <person name="Clum A."/>
            <person name="Coughlan A.Y."/>
            <person name="Deshpande S."/>
            <person name="Douglass A.P."/>
            <person name="Hanson S.J."/>
            <person name="Klenk H.-P."/>
            <person name="Labutti K."/>
            <person name="Lapidus A."/>
            <person name="Lindquist E."/>
            <person name="Lipzen A."/>
            <person name="Meier-Kolthoff J.P."/>
            <person name="Ohm R.A."/>
            <person name="Otillar R.P."/>
            <person name="Pangilinan J."/>
            <person name="Peng Y."/>
            <person name="Rokas A."/>
            <person name="Rosa C.A."/>
            <person name="Scheuner C."/>
            <person name="Sibirny A.A."/>
            <person name="Slot J.C."/>
            <person name="Stielow J.B."/>
            <person name="Sun H."/>
            <person name="Kurtzman C.P."/>
            <person name="Blackwell M."/>
            <person name="Grigoriev I.V."/>
            <person name="Jeffries T.W."/>
        </authorList>
    </citation>
    <scope>NUCLEOTIDE SEQUENCE [LARGE SCALE GENOMIC DNA]</scope>
    <source>
        <strain evidence="20">NRRL YB-2248</strain>
    </source>
</reference>